<comment type="caution">
    <text evidence="2">The sequence shown here is derived from an EMBL/GenBank/DDBJ whole genome shotgun (WGS) entry which is preliminary data.</text>
</comment>
<organism evidence="2 3">
    <name type="scientific">Segatella copri</name>
    <dbReference type="NCBI Taxonomy" id="165179"/>
    <lineage>
        <taxon>Bacteria</taxon>
        <taxon>Pseudomonadati</taxon>
        <taxon>Bacteroidota</taxon>
        <taxon>Bacteroidia</taxon>
        <taxon>Bacteroidales</taxon>
        <taxon>Prevotellaceae</taxon>
        <taxon>Segatella</taxon>
    </lineage>
</organism>
<dbReference type="SUPFAM" id="SSF55729">
    <property type="entry name" value="Acyl-CoA N-acyltransferases (Nat)"/>
    <property type="match status" value="1"/>
</dbReference>
<dbReference type="GO" id="GO:0016740">
    <property type="term" value="F:transferase activity"/>
    <property type="evidence" value="ECO:0007669"/>
    <property type="project" value="UniProtKB-KW"/>
</dbReference>
<reference evidence="2 3" key="1">
    <citation type="submission" date="2018-08" db="EMBL/GenBank/DDBJ databases">
        <title>A genome reference for cultivated species of the human gut microbiota.</title>
        <authorList>
            <person name="Zou Y."/>
            <person name="Xue W."/>
            <person name="Luo G."/>
        </authorList>
    </citation>
    <scope>NUCLEOTIDE SEQUENCE [LARGE SCALE GENOMIC DNA]</scope>
    <source>
        <strain evidence="2 3">AF24-12</strain>
    </source>
</reference>
<evidence type="ECO:0000313" key="2">
    <source>
        <dbReference type="EMBL" id="RGS17365.1"/>
    </source>
</evidence>
<name>A0A3E5EDS1_9BACT</name>
<gene>
    <name evidence="2" type="ORF">DWY11_04755</name>
</gene>
<dbReference type="Pfam" id="PF13480">
    <property type="entry name" value="Acetyltransf_6"/>
    <property type="match status" value="1"/>
</dbReference>
<dbReference type="EMBL" id="QRVA01000007">
    <property type="protein sequence ID" value="RGS17365.1"/>
    <property type="molecule type" value="Genomic_DNA"/>
</dbReference>
<proteinExistence type="predicted"/>
<dbReference type="AlphaFoldDB" id="A0A3E5EDS1"/>
<protein>
    <submittedName>
        <fullName evidence="2">GNAT family N-acetyltransferase</fullName>
    </submittedName>
</protein>
<evidence type="ECO:0000313" key="3">
    <source>
        <dbReference type="Proteomes" id="UP000283872"/>
    </source>
</evidence>
<dbReference type="Proteomes" id="UP000283872">
    <property type="component" value="Unassembled WGS sequence"/>
</dbReference>
<keyword evidence="2" id="KW-0808">Transferase</keyword>
<evidence type="ECO:0000259" key="1">
    <source>
        <dbReference type="Pfam" id="PF13480"/>
    </source>
</evidence>
<dbReference type="InterPro" id="IPR016181">
    <property type="entry name" value="Acyl_CoA_acyltransferase"/>
</dbReference>
<feature type="domain" description="BioF2-like acetyltransferase" evidence="1">
    <location>
        <begin position="180"/>
        <end position="293"/>
    </location>
</feature>
<sequence length="336" mass="39946">MLFYDKFIIFAFVRKYEVEIYGKLEEMPHLLEGDFFHSLELFQILEKTPGITPFMAVATQENKVVGQMLVILYHRKSLFPPYLYTHAHAYGEGLYAPDAEQNAIFPLLLRSITIHLHKRLCFYIEFSRMSKKMLGYREFRKLGYVPIAWQEIHNSLHSKLPQERLSDKQIAMIEKMKKKGISCREATSPEDIHRYHQLLKNYYRLKLRRFVPDETFFQKLSTSSNARNVIITYKDKVIGGYTCIYNQGNAFLWFSAFKRKTYIHLHPDTMTIWQALSDAQEQDAQHLHFMDAGLPLKSNLYREFILGFGGKPVTKFRWFRFYPKVINLLLHWLYKD</sequence>
<dbReference type="Gene3D" id="3.40.630.30">
    <property type="match status" value="1"/>
</dbReference>
<accession>A0A3E5EDS1</accession>
<dbReference type="InterPro" id="IPR038740">
    <property type="entry name" value="BioF2-like_GNAT_dom"/>
</dbReference>